<reference evidence="2" key="1">
    <citation type="submission" date="2019-10" db="EMBL/GenBank/DDBJ databases">
        <authorList>
            <person name="Zhang R."/>
            <person name="Pan Y."/>
            <person name="Wang J."/>
            <person name="Ma R."/>
            <person name="Yu S."/>
        </authorList>
    </citation>
    <scope>NUCLEOTIDE SEQUENCE</scope>
    <source>
        <strain evidence="2">LA-IB0</strain>
        <tissue evidence="2">Leaf</tissue>
    </source>
</reference>
<dbReference type="Gene3D" id="1.10.3130.10">
    <property type="entry name" value="serine acetyltransferase, domain 1"/>
    <property type="match status" value="3"/>
</dbReference>
<comment type="caution">
    <text evidence="2">The sequence shown here is derived from an EMBL/GenBank/DDBJ whole genome shotgun (WGS) entry which is preliminary data.</text>
</comment>
<gene>
    <name evidence="2" type="ORF">BUALT_Bualt18G0028100</name>
</gene>
<sequence>MGRVGDGVVIRVGTCALGNIRVQNDAKIRAGSMAVKPVPAGSTVGGSPARLIGVEVNPAMMVPQLISVVTRSSFICQLSIFIPFNHSTSTNAACIRFLFKHSPSTKATFYETVFSCLSYPMPIHEKNSKSPEEDLSHLMKEEVKLDVEQKPLLSAYYLSTILAHNCLAGALENSLSQKLSTFSLPSDTPSQLFLGVLTEDQKIMEAVIDDLRVAKEKNPAKYLKYLPLIFILGQKLDIEIFSILGWVGDGVVNRVGTCALGNIRVQNEAKIGAGSMALKPVPVGSTVGESWEDLSQLMKEEVKLDVEQKPLVSEYYLSTILACNSMAEDQEIMEAVIDDLRVIKEKDPASISHVHCFLKVKGFLACQGHRIEHDLRAKGRKTLALLIQKRLSEIFAIDGKSNPARWIGVEVSIFIPFKHSTSTNAACIRFLFKHSPSTKAAYYETGFSCLSYPMHIHEKNSKSPVEDLSHLVKEEVKLDVEQKPLLSAYYLSTILAHNCLAGALENSLSQKLSTSSVPSDTPSQLFLGVRTEDQEIKEAVIDDLRVVTEKDHASISHVQCF</sequence>
<dbReference type="AlphaFoldDB" id="A0AAV6WCR2"/>
<evidence type="ECO:0000313" key="2">
    <source>
        <dbReference type="EMBL" id="KAG8364720.1"/>
    </source>
</evidence>
<name>A0AAV6WCR2_9LAMI</name>
<dbReference type="SUPFAM" id="SSF51161">
    <property type="entry name" value="Trimeric LpxA-like enzymes"/>
    <property type="match status" value="2"/>
</dbReference>
<dbReference type="InterPro" id="IPR011004">
    <property type="entry name" value="Trimer_LpxA-like_sf"/>
</dbReference>
<dbReference type="InterPro" id="IPR010493">
    <property type="entry name" value="Ser_AcTrfase_N"/>
</dbReference>
<dbReference type="GO" id="GO:0006535">
    <property type="term" value="P:cysteine biosynthetic process from serine"/>
    <property type="evidence" value="ECO:0007669"/>
    <property type="project" value="InterPro"/>
</dbReference>
<evidence type="ECO:0000313" key="3">
    <source>
        <dbReference type="Proteomes" id="UP000826271"/>
    </source>
</evidence>
<dbReference type="Proteomes" id="UP000826271">
    <property type="component" value="Unassembled WGS sequence"/>
</dbReference>
<feature type="domain" description="Serine acetyltransferase N-terminal" evidence="1">
    <location>
        <begin position="135"/>
        <end position="220"/>
    </location>
</feature>
<dbReference type="GO" id="GO:0005737">
    <property type="term" value="C:cytoplasm"/>
    <property type="evidence" value="ECO:0007669"/>
    <property type="project" value="InterPro"/>
</dbReference>
<proteinExistence type="predicted"/>
<dbReference type="PANTHER" id="PTHR42811">
    <property type="entry name" value="SERINE ACETYLTRANSFERASE"/>
    <property type="match status" value="1"/>
</dbReference>
<feature type="domain" description="Serine acetyltransferase N-terminal" evidence="1">
    <location>
        <begin position="468"/>
        <end position="561"/>
    </location>
</feature>
<feature type="domain" description="Serine acetyltransferase N-terminal" evidence="1">
    <location>
        <begin position="294"/>
        <end position="368"/>
    </location>
</feature>
<dbReference type="Gene3D" id="2.160.10.10">
    <property type="entry name" value="Hexapeptide repeat proteins"/>
    <property type="match status" value="1"/>
</dbReference>
<evidence type="ECO:0000259" key="1">
    <source>
        <dbReference type="SMART" id="SM00971"/>
    </source>
</evidence>
<dbReference type="Pfam" id="PF06426">
    <property type="entry name" value="SATase_N"/>
    <property type="match status" value="3"/>
</dbReference>
<organism evidence="2 3">
    <name type="scientific">Buddleja alternifolia</name>
    <dbReference type="NCBI Taxonomy" id="168488"/>
    <lineage>
        <taxon>Eukaryota</taxon>
        <taxon>Viridiplantae</taxon>
        <taxon>Streptophyta</taxon>
        <taxon>Embryophyta</taxon>
        <taxon>Tracheophyta</taxon>
        <taxon>Spermatophyta</taxon>
        <taxon>Magnoliopsida</taxon>
        <taxon>eudicotyledons</taxon>
        <taxon>Gunneridae</taxon>
        <taxon>Pentapetalae</taxon>
        <taxon>asterids</taxon>
        <taxon>lamiids</taxon>
        <taxon>Lamiales</taxon>
        <taxon>Scrophulariaceae</taxon>
        <taxon>Buddlejeae</taxon>
        <taxon>Buddleja</taxon>
    </lineage>
</organism>
<dbReference type="GO" id="GO:0009001">
    <property type="term" value="F:serine O-acetyltransferase activity"/>
    <property type="evidence" value="ECO:0007669"/>
    <property type="project" value="InterPro"/>
</dbReference>
<keyword evidence="3" id="KW-1185">Reference proteome</keyword>
<accession>A0AAV6WCR2</accession>
<dbReference type="InterPro" id="IPR042122">
    <property type="entry name" value="Ser_AcTrfase_N_sf"/>
</dbReference>
<dbReference type="EMBL" id="WHWC01000018">
    <property type="protein sequence ID" value="KAG8364720.1"/>
    <property type="molecule type" value="Genomic_DNA"/>
</dbReference>
<dbReference type="SMART" id="SM00971">
    <property type="entry name" value="SATase_N"/>
    <property type="match status" value="3"/>
</dbReference>
<protein>
    <recommendedName>
        <fullName evidence="1">Serine acetyltransferase N-terminal domain-containing protein</fullName>
    </recommendedName>
</protein>